<sequence>MSVCAISYAEKTHLLPTYGWRKRFDECPPKNAGPNKLRFGILMSNLPDIPRYIIKSQIPTEYRKKRLLPIDILNPLTVPSTYGVPLGGIGCGTIGRGYKGEFCRSSLIPGRFNYDVGVADQFILTVWKDGTCVYHQVLSTSGPAKGAQGLHSWKWSMSPQVGNFIGLYPRSWTVYEFPELKLLLICKQVSPVIPEDYKDSCLPIGVFHWTALNFDPESDVKLSITMTWRGPRAPKRPLPPKVGAAGAVCAEIGHLRKHKDDEFTFPFDDSDNQLSGCLLETFIDDMPCCFGVAAKSTDKVEVSRCMGFTLGCKGAGSASSKQKTTGKESYRSPWGITTHSMASAHDAISSSKLWTDLGQEGHLAFENTGYYVERKDKNHPLIGVAVCASFKVVAAAGGKDDLVPGQEACDFFLTWHMPRVHFRSALVAYRRRYVRWFSEDIIRGASELLIYASRRAHLWDEAIESWQSPILQDSRFPTWYKSALFNELYYIADGGTVWLDPLPAEGSAGVIAEGDGSAASSSNGVTGGTEELCSPLENVRRRNPTVRCRRPAYYSTKAPAAGDNAPADVAEIELIRARVNFGNEMGLFAYLEGHEYRLYNTYDVHFNASWALLKLWPRLQLAINYDLADMTASEDRSPMKPVFRGTHDKHRILSYALSVPHDCGDPEDEPWYRVNAYTLRATDEWKDLNPKFVLMTWRDWKVTGDDDYLFYMLPLIVAIMEGCLEKWDKDEDGIIESANFPDQTYDMWKAVGLGAYIGSIWLAALYATKDMISYTLSKEQNPVKNETLSGQEHKFGELLSKAKTNYYEKLWNGCFYRYDMHDSKANPAIMADQICGHWLLRTCGAPADAILPENTIPLTIDSVVSKNWRSVLDGEMGAINGVRKNGKVVSNVQAEEFWVGTNYCLASLFILEGMPINGFDLGGACYKTVYENLGLQYQTPEAYTMEKGYRSPAYMRPLSIWSIQHSADLRHLCHNGSSPARTTD</sequence>
<dbReference type="Pfam" id="PF04685">
    <property type="entry name" value="DUF608"/>
    <property type="match status" value="1"/>
</dbReference>
<organism evidence="3">
    <name type="scientific">Echinococcus granulosus</name>
    <name type="common">Hydatid tapeworm</name>
    <dbReference type="NCBI Taxonomy" id="6210"/>
    <lineage>
        <taxon>Eukaryota</taxon>
        <taxon>Metazoa</taxon>
        <taxon>Spiralia</taxon>
        <taxon>Lophotrochozoa</taxon>
        <taxon>Platyhelminthes</taxon>
        <taxon>Cestoda</taxon>
        <taxon>Eucestoda</taxon>
        <taxon>Cyclophyllidea</taxon>
        <taxon>Taeniidae</taxon>
        <taxon>Echinococcus</taxon>
        <taxon>Echinococcus granulosus group</taxon>
    </lineage>
</organism>
<evidence type="ECO:0000259" key="1">
    <source>
        <dbReference type="Pfam" id="PF04685"/>
    </source>
</evidence>
<dbReference type="InterPro" id="IPR008928">
    <property type="entry name" value="6-hairpin_glycosidase_sf"/>
</dbReference>
<evidence type="ECO:0000259" key="2">
    <source>
        <dbReference type="Pfam" id="PF12215"/>
    </source>
</evidence>
<dbReference type="GO" id="GO:0008422">
    <property type="term" value="F:beta-glucosidase activity"/>
    <property type="evidence" value="ECO:0007669"/>
    <property type="project" value="TreeGrafter"/>
</dbReference>
<dbReference type="AlphaFoldDB" id="A0A068W8M8"/>
<gene>
    <name evidence="5" type="primary">EGR_06717</name>
    <name evidence="3" type="ORF">EgrG_000876700</name>
</gene>
<dbReference type="PANTHER" id="PTHR12654:SF0">
    <property type="entry name" value="NON-LYSOSOMAL GLUCOSYLCERAMIDASE"/>
    <property type="match status" value="1"/>
</dbReference>
<evidence type="ECO:0000313" key="5">
    <source>
        <dbReference type="WBParaSite" id="EgrG_000876700"/>
    </source>
</evidence>
<dbReference type="InterPro" id="IPR006775">
    <property type="entry name" value="GH116_catalytic"/>
</dbReference>
<dbReference type="Proteomes" id="UP000492820">
    <property type="component" value="Unassembled WGS sequence"/>
</dbReference>
<feature type="domain" description="Glycosyl-hydrolase family 116 N-terminal" evidence="2">
    <location>
        <begin position="83"/>
        <end position="458"/>
    </location>
</feature>
<dbReference type="Pfam" id="PF12215">
    <property type="entry name" value="Glyco_hydr_116N"/>
    <property type="match status" value="1"/>
</dbReference>
<dbReference type="WBParaSite" id="EgrG_000876700">
    <property type="protein sequence ID" value="EgrG_000876700"/>
    <property type="gene ID" value="EgrG_000876700"/>
</dbReference>
<dbReference type="InterPro" id="IPR052566">
    <property type="entry name" value="Non-lysos_glucosylceramidase"/>
</dbReference>
<dbReference type="GO" id="GO:0005975">
    <property type="term" value="P:carbohydrate metabolic process"/>
    <property type="evidence" value="ECO:0007669"/>
    <property type="project" value="InterPro"/>
</dbReference>
<dbReference type="Gene3D" id="1.50.10.10">
    <property type="match status" value="1"/>
</dbReference>
<dbReference type="OrthoDB" id="730489at2759"/>
<protein>
    <submittedName>
        <fullName evidence="3 5">Non lysosomal glucosylceramidase</fullName>
    </submittedName>
</protein>
<evidence type="ECO:0000313" key="4">
    <source>
        <dbReference type="Proteomes" id="UP000492820"/>
    </source>
</evidence>
<dbReference type="EMBL" id="LK028576">
    <property type="protein sequence ID" value="CDS16346.1"/>
    <property type="molecule type" value="Genomic_DNA"/>
</dbReference>
<dbReference type="SUPFAM" id="SSF48208">
    <property type="entry name" value="Six-hairpin glycosidases"/>
    <property type="match status" value="1"/>
</dbReference>
<name>A0A068W8M8_ECHGR</name>
<dbReference type="InterPro" id="IPR024462">
    <property type="entry name" value="GH116_N"/>
</dbReference>
<dbReference type="InterPro" id="IPR012341">
    <property type="entry name" value="6hp_glycosidase-like_sf"/>
</dbReference>
<evidence type="ECO:0000313" key="3">
    <source>
        <dbReference type="EMBL" id="CDS16346.1"/>
    </source>
</evidence>
<reference evidence="3 4" key="1">
    <citation type="journal article" date="2013" name="Nature">
        <title>The genomes of four tapeworm species reveal adaptations to parasitism.</title>
        <authorList>
            <person name="Tsai I.J."/>
            <person name="Zarowiecki M."/>
            <person name="Holroyd N."/>
            <person name="Garciarrubio A."/>
            <person name="Sanchez-Flores A."/>
            <person name="Brooks K.L."/>
            <person name="Tracey A."/>
            <person name="Bobes R.J."/>
            <person name="Fragoso G."/>
            <person name="Sciutto E."/>
            <person name="Aslett M."/>
            <person name="Beasley H."/>
            <person name="Bennett H.M."/>
            <person name="Cai J."/>
            <person name="Camicia F."/>
            <person name="Clark R."/>
            <person name="Cucher M."/>
            <person name="De Silva N."/>
            <person name="Day T.A."/>
            <person name="Deplazes P."/>
            <person name="Estrada K."/>
            <person name="Fernandez C."/>
            <person name="Holland P.W."/>
            <person name="Hou J."/>
            <person name="Hu S."/>
            <person name="Huckvale T."/>
            <person name="Hung S.S."/>
            <person name="Kamenetzky L."/>
            <person name="Keane J.A."/>
            <person name="Kiss F."/>
            <person name="Koziol U."/>
            <person name="Lambert O."/>
            <person name="Liu K."/>
            <person name="Luo X."/>
            <person name="Luo Y."/>
            <person name="Macchiaroli N."/>
            <person name="Nichol S."/>
            <person name="Paps J."/>
            <person name="Parkinson J."/>
            <person name="Pouchkina-Stantcheva N."/>
            <person name="Riddiford N."/>
            <person name="Rosenzvit M."/>
            <person name="Salinas G."/>
            <person name="Wasmuth J.D."/>
            <person name="Zamanian M."/>
            <person name="Zheng Y."/>
            <person name="Cai X."/>
            <person name="Soberon X."/>
            <person name="Olson P.D."/>
            <person name="Laclette J.P."/>
            <person name="Brehm K."/>
            <person name="Berriman M."/>
            <person name="Garciarrubio A."/>
            <person name="Bobes R.J."/>
            <person name="Fragoso G."/>
            <person name="Sanchez-Flores A."/>
            <person name="Estrada K."/>
            <person name="Cevallos M.A."/>
            <person name="Morett E."/>
            <person name="Gonzalez V."/>
            <person name="Portillo T."/>
            <person name="Ochoa-Leyva A."/>
            <person name="Jose M.V."/>
            <person name="Sciutto E."/>
            <person name="Landa A."/>
            <person name="Jimenez L."/>
            <person name="Valdes V."/>
            <person name="Carrero J.C."/>
            <person name="Larralde C."/>
            <person name="Morales-Montor J."/>
            <person name="Limon-Lason J."/>
            <person name="Soberon X."/>
            <person name="Laclette J.P."/>
        </authorList>
    </citation>
    <scope>NUCLEOTIDE SEQUENCE [LARGE SCALE GENOMIC DNA]</scope>
</reference>
<proteinExistence type="predicted"/>
<reference evidence="3" key="2">
    <citation type="submission" date="2014-06" db="EMBL/GenBank/DDBJ databases">
        <authorList>
            <person name="Aslett M."/>
        </authorList>
    </citation>
    <scope>NUCLEOTIDE SEQUENCE</scope>
</reference>
<feature type="domain" description="Glycosyl-hydrolase family 116 catalytic region" evidence="1">
    <location>
        <begin position="586"/>
        <end position="963"/>
    </location>
</feature>
<reference evidence="5" key="3">
    <citation type="submission" date="2020-10" db="UniProtKB">
        <authorList>
            <consortium name="WormBaseParasite"/>
        </authorList>
    </citation>
    <scope>IDENTIFICATION</scope>
</reference>
<accession>A0A068W8M8</accession>
<dbReference type="PANTHER" id="PTHR12654">
    <property type="entry name" value="BILE ACID BETA-GLUCOSIDASE-RELATED"/>
    <property type="match status" value="1"/>
</dbReference>